<dbReference type="PANTHER" id="PTHR36437">
    <property type="entry name" value="GLYOXALASE/BLEOMYCIN RESISTANCE PROTEIN/DIOXYGENASE"/>
    <property type="match status" value="1"/>
</dbReference>
<proteinExistence type="predicted"/>
<gene>
    <name evidence="2" type="ORF">C1J01_27575</name>
</gene>
<dbReference type="Pfam" id="PF00903">
    <property type="entry name" value="Glyoxalase"/>
    <property type="match status" value="1"/>
</dbReference>
<evidence type="ECO:0000259" key="1">
    <source>
        <dbReference type="PROSITE" id="PS51819"/>
    </source>
</evidence>
<organism evidence="2 3">
    <name type="scientific">Nonomuraea aridisoli</name>
    <dbReference type="NCBI Taxonomy" id="2070368"/>
    <lineage>
        <taxon>Bacteria</taxon>
        <taxon>Bacillati</taxon>
        <taxon>Actinomycetota</taxon>
        <taxon>Actinomycetes</taxon>
        <taxon>Streptosporangiales</taxon>
        <taxon>Streptosporangiaceae</taxon>
        <taxon>Nonomuraea</taxon>
    </lineage>
</organism>
<evidence type="ECO:0000313" key="3">
    <source>
        <dbReference type="Proteomes" id="UP000249304"/>
    </source>
</evidence>
<accession>A0A2W2DVJ3</accession>
<dbReference type="InterPro" id="IPR029068">
    <property type="entry name" value="Glyas_Bleomycin-R_OHBP_Dase"/>
</dbReference>
<dbReference type="OrthoDB" id="9794917at2"/>
<dbReference type="EMBL" id="POUD01000134">
    <property type="protein sequence ID" value="PZG14201.1"/>
    <property type="molecule type" value="Genomic_DNA"/>
</dbReference>
<dbReference type="InterPro" id="IPR004360">
    <property type="entry name" value="Glyas_Fos-R_dOase_dom"/>
</dbReference>
<protein>
    <submittedName>
        <fullName evidence="2">Glyoxalase</fullName>
    </submittedName>
</protein>
<dbReference type="RefSeq" id="WP_111181892.1">
    <property type="nucleotide sequence ID" value="NZ_POUD01000134.1"/>
</dbReference>
<dbReference type="Proteomes" id="UP000249304">
    <property type="component" value="Unassembled WGS sequence"/>
</dbReference>
<dbReference type="Gene3D" id="3.10.180.10">
    <property type="entry name" value="2,3-Dihydroxybiphenyl 1,2-Dioxygenase, domain 1"/>
    <property type="match status" value="1"/>
</dbReference>
<keyword evidence="3" id="KW-1185">Reference proteome</keyword>
<name>A0A2W2DVJ3_9ACTN</name>
<dbReference type="PANTHER" id="PTHR36437:SF2">
    <property type="entry name" value="GLYOXALASE_BLEOMYCIN RESISTANCE PROTEIN_DIOXYGENASE"/>
    <property type="match status" value="1"/>
</dbReference>
<dbReference type="SUPFAM" id="SSF54593">
    <property type="entry name" value="Glyoxalase/Bleomycin resistance protein/Dihydroxybiphenyl dioxygenase"/>
    <property type="match status" value="1"/>
</dbReference>
<feature type="domain" description="VOC" evidence="1">
    <location>
        <begin position="8"/>
        <end position="121"/>
    </location>
</feature>
<evidence type="ECO:0000313" key="2">
    <source>
        <dbReference type="EMBL" id="PZG14201.1"/>
    </source>
</evidence>
<dbReference type="InterPro" id="IPR037523">
    <property type="entry name" value="VOC_core"/>
</dbReference>
<sequence length="121" mass="12712">MSKHPITGIRTVGVPVSDQDRAVAFYVGVLGLQKRLDAPVEQFGGRWIEVAPPGAVTTIALVPGEKTGVETGIRLTVGDAAALHASLSERGAEVGELLLWDGVPPMFTLRDPDGNGLEVVE</sequence>
<reference evidence="2 3" key="1">
    <citation type="submission" date="2018-01" db="EMBL/GenBank/DDBJ databases">
        <title>Draft genome sequence of Nonomuraea sp. KC333.</title>
        <authorList>
            <person name="Sahin N."/>
            <person name="Saygin H."/>
            <person name="Ay H."/>
        </authorList>
    </citation>
    <scope>NUCLEOTIDE SEQUENCE [LARGE SCALE GENOMIC DNA]</scope>
    <source>
        <strain evidence="2 3">KC333</strain>
    </source>
</reference>
<dbReference type="AlphaFoldDB" id="A0A2W2DVJ3"/>
<dbReference type="PROSITE" id="PS51819">
    <property type="entry name" value="VOC"/>
    <property type="match status" value="1"/>
</dbReference>
<comment type="caution">
    <text evidence="2">The sequence shown here is derived from an EMBL/GenBank/DDBJ whole genome shotgun (WGS) entry which is preliminary data.</text>
</comment>